<evidence type="ECO:0000313" key="2">
    <source>
        <dbReference type="EMBL" id="MDN4522818.1"/>
    </source>
</evidence>
<comment type="caution">
    <text evidence="2">The sequence shown here is derived from an EMBL/GenBank/DDBJ whole genome shotgun (WGS) entry which is preliminary data.</text>
</comment>
<keyword evidence="3" id="KW-1185">Reference proteome</keyword>
<reference evidence="2" key="1">
    <citation type="submission" date="2023-07" db="EMBL/GenBank/DDBJ databases">
        <title>Degradation of tert-butanol by M. austroafricanum TBA100.</title>
        <authorList>
            <person name="Helbich S."/>
            <person name="Vainshtein Y."/>
        </authorList>
    </citation>
    <scope>NUCLEOTIDE SEQUENCE</scope>
    <source>
        <strain evidence="2">TBA100</strain>
    </source>
</reference>
<feature type="transmembrane region" description="Helical" evidence="1">
    <location>
        <begin position="19"/>
        <end position="39"/>
    </location>
</feature>
<keyword evidence="1" id="KW-0472">Membrane</keyword>
<evidence type="ECO:0000256" key="1">
    <source>
        <dbReference type="SAM" id="Phobius"/>
    </source>
</evidence>
<dbReference type="RefSeq" id="WP_234935389.1">
    <property type="nucleotide sequence ID" value="NZ_CP070380.1"/>
</dbReference>
<name>A0ABT8HPX2_MYCAO</name>
<organism evidence="2 3">
    <name type="scientific">Mycolicibacterium austroafricanum</name>
    <name type="common">Mycobacterium austroafricanum</name>
    <dbReference type="NCBI Taxonomy" id="39687"/>
    <lineage>
        <taxon>Bacteria</taxon>
        <taxon>Bacillati</taxon>
        <taxon>Actinomycetota</taxon>
        <taxon>Actinomycetes</taxon>
        <taxon>Mycobacteriales</taxon>
        <taxon>Mycobacteriaceae</taxon>
        <taxon>Mycolicibacterium</taxon>
    </lineage>
</organism>
<keyword evidence="1" id="KW-0812">Transmembrane</keyword>
<dbReference type="Proteomes" id="UP001172687">
    <property type="component" value="Unassembled WGS sequence"/>
</dbReference>
<evidence type="ECO:0000313" key="3">
    <source>
        <dbReference type="Proteomes" id="UP001172687"/>
    </source>
</evidence>
<accession>A0ABT8HPX2</accession>
<proteinExistence type="predicted"/>
<dbReference type="EMBL" id="JAUHTC010000101">
    <property type="protein sequence ID" value="MDN4522818.1"/>
    <property type="molecule type" value="Genomic_DNA"/>
</dbReference>
<keyword evidence="1" id="KW-1133">Transmembrane helix</keyword>
<gene>
    <name evidence="2" type="ORF">QYF68_34080</name>
</gene>
<sequence length="153" mass="15919">MTTTHGSGRHRLSRRPAHLGHRLTTVSLMAVAGVAGWLWTSAVAQPHPASAPQQPSPAAQAHHEIQRVGQVIAASRDSLTTSTPDGQTTTFRITADTTQIGPPGTVGPYMSFPLKRNVVVLGIVHEGVPVATAIADQAAVGPDGPPMDYGLPT</sequence>
<protein>
    <submittedName>
        <fullName evidence="2">Uncharacterized protein</fullName>
    </submittedName>
</protein>